<dbReference type="KEGG" id="mbry:B1812_07560"/>
<name>A0A1W6MTK2_9HYPH</name>
<dbReference type="Pfam" id="PF05016">
    <property type="entry name" value="ParE_toxin"/>
    <property type="match status" value="1"/>
</dbReference>
<dbReference type="Gene3D" id="3.30.2310.20">
    <property type="entry name" value="RelE-like"/>
    <property type="match status" value="1"/>
</dbReference>
<keyword evidence="1" id="KW-1277">Toxin-antitoxin system</keyword>
<sequence>MKLRWLRRAFNELLNHADEIALASPRAAIEVTDRLLAAAEALRDGRAIGRPVGSGLRELRIGGTRLSLFYRINQETERLEAVHVAQAEQPWPEQGEEWRNLAP</sequence>
<dbReference type="RefSeq" id="WP_158658652.1">
    <property type="nucleotide sequence ID" value="NZ_AP027149.1"/>
</dbReference>
<protein>
    <recommendedName>
        <fullName evidence="4">Plasmid stabilization protein</fullName>
    </recommendedName>
</protein>
<dbReference type="EMBL" id="CP019948">
    <property type="protein sequence ID" value="ARN80953.1"/>
    <property type="molecule type" value="Genomic_DNA"/>
</dbReference>
<organism evidence="2 3">
    <name type="scientific">Methylocystis bryophila</name>
    <dbReference type="NCBI Taxonomy" id="655015"/>
    <lineage>
        <taxon>Bacteria</taxon>
        <taxon>Pseudomonadati</taxon>
        <taxon>Pseudomonadota</taxon>
        <taxon>Alphaproteobacteria</taxon>
        <taxon>Hyphomicrobiales</taxon>
        <taxon>Methylocystaceae</taxon>
        <taxon>Methylocystis</taxon>
    </lineage>
</organism>
<evidence type="ECO:0000256" key="1">
    <source>
        <dbReference type="ARBA" id="ARBA00022649"/>
    </source>
</evidence>
<dbReference type="Proteomes" id="UP000193978">
    <property type="component" value="Chromosome"/>
</dbReference>
<evidence type="ECO:0008006" key="4">
    <source>
        <dbReference type="Google" id="ProtNLM"/>
    </source>
</evidence>
<accession>A0A1W6MTK2</accession>
<keyword evidence="3" id="KW-1185">Reference proteome</keyword>
<proteinExistence type="predicted"/>
<dbReference type="STRING" id="655015.B1812_07560"/>
<evidence type="ECO:0000313" key="2">
    <source>
        <dbReference type="EMBL" id="ARN80953.1"/>
    </source>
</evidence>
<dbReference type="InterPro" id="IPR035093">
    <property type="entry name" value="RelE/ParE_toxin_dom_sf"/>
</dbReference>
<gene>
    <name evidence="2" type="ORF">B1812_07560</name>
</gene>
<dbReference type="AlphaFoldDB" id="A0A1W6MTK2"/>
<reference evidence="2 3" key="1">
    <citation type="submission" date="2017-02" db="EMBL/GenBank/DDBJ databases">
        <authorList>
            <person name="Peterson S.W."/>
        </authorList>
    </citation>
    <scope>NUCLEOTIDE SEQUENCE [LARGE SCALE GENOMIC DNA]</scope>
    <source>
        <strain evidence="2 3">S285</strain>
    </source>
</reference>
<dbReference type="InterPro" id="IPR007712">
    <property type="entry name" value="RelE/ParE_toxin"/>
</dbReference>
<evidence type="ECO:0000313" key="3">
    <source>
        <dbReference type="Proteomes" id="UP000193978"/>
    </source>
</evidence>